<protein>
    <submittedName>
        <fullName evidence="3">Uncharacterized protein</fullName>
    </submittedName>
</protein>
<dbReference type="AlphaFoldDB" id="A0A108TES4"/>
<feature type="coiled-coil region" evidence="1">
    <location>
        <begin position="27"/>
        <end position="61"/>
    </location>
</feature>
<gene>
    <name evidence="3" type="ORF">F2Y81_04635</name>
</gene>
<evidence type="ECO:0000313" key="4">
    <source>
        <dbReference type="Proteomes" id="UP000448877"/>
    </source>
</evidence>
<evidence type="ECO:0000313" key="3">
    <source>
        <dbReference type="EMBL" id="KAA5422206.1"/>
    </source>
</evidence>
<comment type="caution">
    <text evidence="3">The sequence shown here is derived from an EMBL/GenBank/DDBJ whole genome shotgun (WGS) entry which is preliminary data.</text>
</comment>
<dbReference type="Proteomes" id="UP000448877">
    <property type="component" value="Unassembled WGS sequence"/>
</dbReference>
<reference evidence="3 4" key="1">
    <citation type="journal article" date="2019" name="Nat. Med.">
        <title>A library of human gut bacterial isolates paired with longitudinal multiomics data enables mechanistic microbiome research.</title>
        <authorList>
            <person name="Poyet M."/>
            <person name="Groussin M."/>
            <person name="Gibbons S.M."/>
            <person name="Avila-Pacheco J."/>
            <person name="Jiang X."/>
            <person name="Kearney S.M."/>
            <person name="Perrotta A.R."/>
            <person name="Berdy B."/>
            <person name="Zhao S."/>
            <person name="Lieberman T.D."/>
            <person name="Swanson P.K."/>
            <person name="Smith M."/>
            <person name="Roesemann S."/>
            <person name="Alexander J.E."/>
            <person name="Rich S.A."/>
            <person name="Livny J."/>
            <person name="Vlamakis H."/>
            <person name="Clish C."/>
            <person name="Bullock K."/>
            <person name="Deik A."/>
            <person name="Scott J."/>
            <person name="Pierce K.A."/>
            <person name="Xavier R.J."/>
            <person name="Alm E.J."/>
        </authorList>
    </citation>
    <scope>NUCLEOTIDE SEQUENCE [LARGE SCALE GENOMIC DNA]</scope>
    <source>
        <strain evidence="3 4">BIOML-A6</strain>
    </source>
</reference>
<feature type="transmembrane region" description="Helical" evidence="2">
    <location>
        <begin position="156"/>
        <end position="177"/>
    </location>
</feature>
<organism evidence="3 4">
    <name type="scientific">Bacteroides cellulosilyticus</name>
    <dbReference type="NCBI Taxonomy" id="246787"/>
    <lineage>
        <taxon>Bacteria</taxon>
        <taxon>Pseudomonadati</taxon>
        <taxon>Bacteroidota</taxon>
        <taxon>Bacteroidia</taxon>
        <taxon>Bacteroidales</taxon>
        <taxon>Bacteroidaceae</taxon>
        <taxon>Bacteroides</taxon>
    </lineage>
</organism>
<dbReference type="RefSeq" id="WP_007219214.1">
    <property type="nucleotide sequence ID" value="NZ_CABMLT010000005.1"/>
</dbReference>
<sequence>MGIRKSNITPSINVDDMLKSAEISHEIEAEKQDVDKLLVEIREAKETLLKIQQDLQNVIKAEDDVTVALKAAIDSSDNIINGICNAIVKAERNTQFKATIKSEHLAQLQQLLDKAIETWKTMLENHCSKQAKMLTEHEFNMRKILRRNEGIWFSDFWMKVLGIFLFVYTVTLVLVAYCVT</sequence>
<evidence type="ECO:0000256" key="2">
    <source>
        <dbReference type="SAM" id="Phobius"/>
    </source>
</evidence>
<name>A0A108TES4_9BACE</name>
<keyword evidence="2" id="KW-0472">Membrane</keyword>
<dbReference type="GeneID" id="66305599"/>
<keyword evidence="1" id="KW-0175">Coiled coil</keyword>
<proteinExistence type="predicted"/>
<evidence type="ECO:0000256" key="1">
    <source>
        <dbReference type="SAM" id="Coils"/>
    </source>
</evidence>
<keyword evidence="2" id="KW-1133">Transmembrane helix</keyword>
<accession>A0A108TES4</accession>
<dbReference type="EMBL" id="VVYV01000005">
    <property type="protein sequence ID" value="KAA5422206.1"/>
    <property type="molecule type" value="Genomic_DNA"/>
</dbReference>
<keyword evidence="2" id="KW-0812">Transmembrane</keyword>